<dbReference type="OrthoDB" id="2990459at2"/>
<keyword evidence="4" id="KW-0949">S-adenosyl-L-methionine</keyword>
<reference evidence="9" key="1">
    <citation type="journal article" date="2014" name="Genome Announc.">
        <title>Draft Genome Sequence of Clostridium straminisolvens Strain JCM 21531T, Isolated from a Cellulose-Degrading Bacterial Community.</title>
        <authorList>
            <person name="Yuki M."/>
            <person name="Oshima K."/>
            <person name="Suda W."/>
            <person name="Sakamoto M."/>
            <person name="Kitamura K."/>
            <person name="Iida T."/>
            <person name="Hattori M."/>
            <person name="Ohkuma M."/>
        </authorList>
    </citation>
    <scope>NUCLEOTIDE SEQUENCE [LARGE SCALE GENOMIC DNA]</scope>
    <source>
        <strain evidence="9">JCM 21531</strain>
    </source>
</reference>
<evidence type="ECO:0000256" key="1">
    <source>
        <dbReference type="ARBA" id="ARBA00001966"/>
    </source>
</evidence>
<keyword evidence="6" id="KW-0408">Iron</keyword>
<dbReference type="GO" id="GO:0051539">
    <property type="term" value="F:4 iron, 4 sulfur cluster binding"/>
    <property type="evidence" value="ECO:0007669"/>
    <property type="project" value="UniProtKB-KW"/>
</dbReference>
<dbReference type="Gene3D" id="3.80.30.20">
    <property type="entry name" value="tm_1862 like domain"/>
    <property type="match status" value="1"/>
</dbReference>
<keyword evidence="10" id="KW-1185">Reference proteome</keyword>
<evidence type="ECO:0000256" key="5">
    <source>
        <dbReference type="ARBA" id="ARBA00022723"/>
    </source>
</evidence>
<feature type="domain" description="Radical SAM core" evidence="8">
    <location>
        <begin position="216"/>
        <end position="439"/>
    </location>
</feature>
<dbReference type="InterPro" id="IPR006638">
    <property type="entry name" value="Elp3/MiaA/NifB-like_rSAM"/>
</dbReference>
<evidence type="ECO:0000256" key="6">
    <source>
        <dbReference type="ARBA" id="ARBA00023004"/>
    </source>
</evidence>
<sequence>MDVLLLIDKNHFGTAYDSFTSLLQMGFKRFLKNQPFQLEEYSTSLPEIEVGYSLTGVVLSTALFNAGLKFKTFDNFDIINKNKEELIQYLQTDLKCIAISTTYIDGCARLQEIVDFVRNYNKQAKIVVGGPLLLSEFEDIYTSVRQVDYFVFGDGEYSFPKLVHNICNGSETAIDGVVKRQDGSGIPEVPKNIPNIDINSAPIPKWELIHEYFIGDDSTPTPTIEAVRGCAFRCLFCTYPIAGRFRTKNPERIVEEMKHLKELGYDAIRFIGSNFTFPQDWCIQVCNEISASKIGMEFFCFGRVTDLTDEVVAALKTAGCSQVFLGVESAHEPILNAMGKKTLEKDILPAFERLNKNDIYSTGSFIIGFPGETQDTVKKVADLIKDSKMEYYHLFSLGISKGCRLFKERDKFNLRINDELIRTSKFYTSWEHDTMSSKEVPGLQMQVFKDVYHHSESVIGLIPRLIREYKLNSFFKDLDKFERKKLYQLFQTGMFQCLRQVDETSSREIWNKIIDLSRNAEKSKVCNVVAELLRRI</sequence>
<dbReference type="RefSeq" id="WP_038288155.1">
    <property type="nucleotide sequence ID" value="NZ_BAVR01000015.1"/>
</dbReference>
<dbReference type="SMART" id="SM00729">
    <property type="entry name" value="Elp3"/>
    <property type="match status" value="1"/>
</dbReference>
<dbReference type="InterPro" id="IPR007197">
    <property type="entry name" value="rSAM"/>
</dbReference>
<dbReference type="PANTHER" id="PTHR43409:SF7">
    <property type="entry name" value="BLL1977 PROTEIN"/>
    <property type="match status" value="1"/>
</dbReference>
<dbReference type="GO" id="GO:0046872">
    <property type="term" value="F:metal ion binding"/>
    <property type="evidence" value="ECO:0007669"/>
    <property type="project" value="UniProtKB-KW"/>
</dbReference>
<dbReference type="CDD" id="cd01335">
    <property type="entry name" value="Radical_SAM"/>
    <property type="match status" value="1"/>
</dbReference>
<dbReference type="STRING" id="1294263.JCM21531_1613"/>
<dbReference type="InterPro" id="IPR034466">
    <property type="entry name" value="Methyltransferase_Class_B"/>
</dbReference>
<dbReference type="AlphaFoldDB" id="W4V4U5"/>
<evidence type="ECO:0000256" key="7">
    <source>
        <dbReference type="ARBA" id="ARBA00023014"/>
    </source>
</evidence>
<protein>
    <submittedName>
        <fullName evidence="9">Fe-S oxidoreductase</fullName>
    </submittedName>
</protein>
<evidence type="ECO:0000259" key="8">
    <source>
        <dbReference type="PROSITE" id="PS51918"/>
    </source>
</evidence>
<dbReference type="EMBL" id="BAVR01000015">
    <property type="protein sequence ID" value="GAE88187.1"/>
    <property type="molecule type" value="Genomic_DNA"/>
</dbReference>
<organism evidence="9 10">
    <name type="scientific">Acetivibrio straminisolvens JCM 21531</name>
    <dbReference type="NCBI Taxonomy" id="1294263"/>
    <lineage>
        <taxon>Bacteria</taxon>
        <taxon>Bacillati</taxon>
        <taxon>Bacillota</taxon>
        <taxon>Clostridia</taxon>
        <taxon>Eubacteriales</taxon>
        <taxon>Oscillospiraceae</taxon>
        <taxon>Acetivibrio</taxon>
    </lineage>
</organism>
<keyword evidence="5" id="KW-0479">Metal-binding</keyword>
<dbReference type="PROSITE" id="PS51918">
    <property type="entry name" value="RADICAL_SAM"/>
    <property type="match status" value="1"/>
</dbReference>
<gene>
    <name evidence="9" type="ORF">JCM21531_1613</name>
</gene>
<keyword evidence="2" id="KW-0489">Methyltransferase</keyword>
<dbReference type="Pfam" id="PF04055">
    <property type="entry name" value="Radical_SAM"/>
    <property type="match status" value="1"/>
</dbReference>
<evidence type="ECO:0000313" key="9">
    <source>
        <dbReference type="EMBL" id="GAE88187.1"/>
    </source>
</evidence>
<dbReference type="Proteomes" id="UP000019109">
    <property type="component" value="Unassembled WGS sequence"/>
</dbReference>
<proteinExistence type="predicted"/>
<dbReference type="Gene3D" id="3.40.50.280">
    <property type="entry name" value="Cobalamin-binding domain"/>
    <property type="match status" value="1"/>
</dbReference>
<comment type="caution">
    <text evidence="9">The sequence shown here is derived from an EMBL/GenBank/DDBJ whole genome shotgun (WGS) entry which is preliminary data.</text>
</comment>
<dbReference type="GO" id="GO:0003824">
    <property type="term" value="F:catalytic activity"/>
    <property type="evidence" value="ECO:0007669"/>
    <property type="project" value="InterPro"/>
</dbReference>
<evidence type="ECO:0000256" key="3">
    <source>
        <dbReference type="ARBA" id="ARBA00022679"/>
    </source>
</evidence>
<keyword evidence="3" id="KW-0808">Transferase</keyword>
<dbReference type="SFLD" id="SFLDS00029">
    <property type="entry name" value="Radical_SAM"/>
    <property type="match status" value="1"/>
</dbReference>
<dbReference type="SFLD" id="SFLDG01123">
    <property type="entry name" value="methyltransferase_(Class_B)"/>
    <property type="match status" value="1"/>
</dbReference>
<evidence type="ECO:0000313" key="10">
    <source>
        <dbReference type="Proteomes" id="UP000019109"/>
    </source>
</evidence>
<name>W4V4U5_9FIRM</name>
<comment type="cofactor">
    <cofactor evidence="1">
        <name>[4Fe-4S] cluster</name>
        <dbReference type="ChEBI" id="CHEBI:49883"/>
    </cofactor>
</comment>
<dbReference type="InterPro" id="IPR058240">
    <property type="entry name" value="rSAM_sf"/>
</dbReference>
<accession>W4V4U5</accession>
<dbReference type="InterPro" id="IPR023404">
    <property type="entry name" value="rSAM_horseshoe"/>
</dbReference>
<evidence type="ECO:0000256" key="2">
    <source>
        <dbReference type="ARBA" id="ARBA00022603"/>
    </source>
</evidence>
<dbReference type="PANTHER" id="PTHR43409">
    <property type="entry name" value="ANAEROBIC MAGNESIUM-PROTOPORPHYRIN IX MONOMETHYL ESTER CYCLASE-RELATED"/>
    <property type="match status" value="1"/>
</dbReference>
<dbReference type="SUPFAM" id="SSF102114">
    <property type="entry name" value="Radical SAM enzymes"/>
    <property type="match status" value="1"/>
</dbReference>
<dbReference type="SFLD" id="SFLDG01082">
    <property type="entry name" value="B12-binding_domain_containing"/>
    <property type="match status" value="1"/>
</dbReference>
<dbReference type="InterPro" id="IPR051198">
    <property type="entry name" value="BchE-like"/>
</dbReference>
<evidence type="ECO:0000256" key="4">
    <source>
        <dbReference type="ARBA" id="ARBA00022691"/>
    </source>
</evidence>
<keyword evidence="7" id="KW-0411">Iron-sulfur</keyword>